<dbReference type="CDD" id="cd01894">
    <property type="entry name" value="EngA1"/>
    <property type="match status" value="1"/>
</dbReference>
<dbReference type="Gene3D" id="3.40.50.300">
    <property type="entry name" value="P-loop containing nucleotide triphosphate hydrolases"/>
    <property type="match status" value="2"/>
</dbReference>
<evidence type="ECO:0000259" key="8">
    <source>
        <dbReference type="Pfam" id="PF01926"/>
    </source>
</evidence>
<dbReference type="EMBL" id="NOZQ01000025">
    <property type="protein sequence ID" value="OYD17299.1"/>
    <property type="molecule type" value="Genomic_DNA"/>
</dbReference>
<dbReference type="Gene3D" id="3.30.300.20">
    <property type="match status" value="1"/>
</dbReference>
<feature type="domain" description="G" evidence="8">
    <location>
        <begin position="172"/>
        <end position="289"/>
    </location>
</feature>
<gene>
    <name evidence="10" type="primary">der</name>
    <name evidence="10" type="ORF">CH333_01340</name>
</gene>
<dbReference type="Pfam" id="PF01926">
    <property type="entry name" value="MMR_HSR1"/>
    <property type="match status" value="2"/>
</dbReference>
<dbReference type="Pfam" id="PF14714">
    <property type="entry name" value="KH_dom-like"/>
    <property type="match status" value="1"/>
</dbReference>
<sequence>MVVITGRENVGKSTLLNRIVRKNVAVVGKTSGITRDFVEKCVERDGRVFTVVDTGGIFPCKRGIKKKVQDKLREVLSDASIILFMVDVKDGITPLDEDIAITLRKLERPVWLVVNKVDTRRRLPTAQNFHALGFDNLYPVSSLRGYGIEPLINDILKEISTSPGPSYSFPVISIMGRPNVGKSTYINTLLGKERMIVDKSPGTTIDVCDVTLRFCGRELVLADTPGLKKRSKVRTDVEKGSTALTISNTKRIDVGIVMIESNSALTKEDKKIIELLLRRGKGVVVAANKSDLGKYFLGHSVHFASHIPTIYMSALLERGIDKPLKEALRVYEERKKKVAANGLDILRSEMRYLRLSGLHQVSISPPRFKISARKRLKGSDLRYVERYIREKFGFRGVPIEFRQK</sequence>
<protein>
    <recommendedName>
        <fullName evidence="2 7">GTPase Der</fullName>
    </recommendedName>
</protein>
<dbReference type="Proteomes" id="UP000215215">
    <property type="component" value="Unassembled WGS sequence"/>
</dbReference>
<keyword evidence="4 7" id="KW-0677">Repeat</keyword>
<feature type="domain" description="G" evidence="8">
    <location>
        <begin position="2"/>
        <end position="116"/>
    </location>
</feature>
<reference evidence="10 11" key="1">
    <citation type="submission" date="2017-07" db="EMBL/GenBank/DDBJ databases">
        <title>Recovery of genomes from metagenomes via a dereplication, aggregation, and scoring strategy.</title>
        <authorList>
            <person name="Sieber C.M."/>
            <person name="Probst A.J."/>
            <person name="Sharrar A."/>
            <person name="Thomas B.C."/>
            <person name="Hess M."/>
            <person name="Tringe S.G."/>
            <person name="Banfield J.F."/>
        </authorList>
    </citation>
    <scope>NUCLEOTIDE SEQUENCE [LARGE SCALE GENOMIC DNA]</scope>
    <source>
        <strain evidence="10">JGI_Cruoil_03_44_89</strain>
    </source>
</reference>
<keyword evidence="5 7" id="KW-0547">Nucleotide-binding</keyword>
<keyword evidence="6 7" id="KW-0342">GTP-binding</keyword>
<evidence type="ECO:0000256" key="2">
    <source>
        <dbReference type="ARBA" id="ARBA00020953"/>
    </source>
</evidence>
<dbReference type="SUPFAM" id="SSF52540">
    <property type="entry name" value="P-loop containing nucleoside triphosphate hydrolases"/>
    <property type="match status" value="1"/>
</dbReference>
<accession>A0A235BYR3</accession>
<evidence type="ECO:0000256" key="7">
    <source>
        <dbReference type="RuleBase" id="RU004481"/>
    </source>
</evidence>
<dbReference type="GO" id="GO:0005525">
    <property type="term" value="F:GTP binding"/>
    <property type="evidence" value="ECO:0007669"/>
    <property type="project" value="UniProtKB-KW"/>
</dbReference>
<evidence type="ECO:0000256" key="5">
    <source>
        <dbReference type="ARBA" id="ARBA00022741"/>
    </source>
</evidence>
<evidence type="ECO:0000259" key="9">
    <source>
        <dbReference type="Pfam" id="PF14714"/>
    </source>
</evidence>
<dbReference type="PANTHER" id="PTHR43834">
    <property type="entry name" value="GTPASE DER"/>
    <property type="match status" value="1"/>
</dbReference>
<name>A0A235BYR3_UNCW3</name>
<feature type="domain" description="GTPase Der C-terminal KH-domain-like" evidence="9">
    <location>
        <begin position="350"/>
        <end position="402"/>
    </location>
</feature>
<dbReference type="InterPro" id="IPR032859">
    <property type="entry name" value="KH_dom-like"/>
</dbReference>
<evidence type="ECO:0000256" key="1">
    <source>
        <dbReference type="ARBA" id="ARBA00008279"/>
    </source>
</evidence>
<dbReference type="PANTHER" id="PTHR43834:SF6">
    <property type="entry name" value="GTPASE DER"/>
    <property type="match status" value="1"/>
</dbReference>
<evidence type="ECO:0000256" key="6">
    <source>
        <dbReference type="ARBA" id="ARBA00023134"/>
    </source>
</evidence>
<evidence type="ECO:0000256" key="4">
    <source>
        <dbReference type="ARBA" id="ARBA00022737"/>
    </source>
</evidence>
<comment type="function">
    <text evidence="7">GTPase that plays an essential role in the late steps of ribosome biogenesis.</text>
</comment>
<proteinExistence type="inferred from homology"/>
<evidence type="ECO:0000256" key="3">
    <source>
        <dbReference type="ARBA" id="ARBA00022517"/>
    </source>
</evidence>
<organism evidence="10 11">
    <name type="scientific">candidate division WOR-3 bacterium JGI_Cruoil_03_44_89</name>
    <dbReference type="NCBI Taxonomy" id="1973748"/>
    <lineage>
        <taxon>Bacteria</taxon>
        <taxon>Bacteria division WOR-3</taxon>
    </lineage>
</organism>
<dbReference type="InterPro" id="IPR027417">
    <property type="entry name" value="P-loop_NTPase"/>
</dbReference>
<keyword evidence="3" id="KW-0690">Ribosome biogenesis</keyword>
<dbReference type="PIRSF" id="PIRSF006485">
    <property type="entry name" value="GTP-binding_EngA"/>
    <property type="match status" value="1"/>
</dbReference>
<evidence type="ECO:0000313" key="10">
    <source>
        <dbReference type="EMBL" id="OYD17299.1"/>
    </source>
</evidence>
<dbReference type="AlphaFoldDB" id="A0A235BYR3"/>
<dbReference type="NCBIfam" id="TIGR00231">
    <property type="entry name" value="small_GTP"/>
    <property type="match status" value="2"/>
</dbReference>
<evidence type="ECO:0000313" key="11">
    <source>
        <dbReference type="Proteomes" id="UP000215215"/>
    </source>
</evidence>
<comment type="similarity">
    <text evidence="1 7">Belongs to the TRAFAC class TrmE-Era-EngA-EngB-Septin-like GTPase superfamily. EngA (Der) GTPase family.</text>
</comment>
<dbReference type="InterPro" id="IPR015946">
    <property type="entry name" value="KH_dom-like_a/b"/>
</dbReference>
<dbReference type="InterPro" id="IPR016484">
    <property type="entry name" value="GTPase_Der"/>
</dbReference>
<dbReference type="InterPro" id="IPR005225">
    <property type="entry name" value="Small_GTP-bd"/>
</dbReference>
<dbReference type="GO" id="GO:0042254">
    <property type="term" value="P:ribosome biogenesis"/>
    <property type="evidence" value="ECO:0007669"/>
    <property type="project" value="UniProtKB-KW"/>
</dbReference>
<dbReference type="NCBIfam" id="TIGR03594">
    <property type="entry name" value="GTPase_EngA"/>
    <property type="match status" value="1"/>
</dbReference>
<comment type="caution">
    <text evidence="10">The sequence shown here is derived from an EMBL/GenBank/DDBJ whole genome shotgun (WGS) entry which is preliminary data.</text>
</comment>
<dbReference type="InterPro" id="IPR006073">
    <property type="entry name" value="GTP-bd"/>
</dbReference>